<proteinExistence type="predicted"/>
<protein>
    <submittedName>
        <fullName evidence="1">Uncharacterized protein</fullName>
    </submittedName>
</protein>
<evidence type="ECO:0000313" key="2">
    <source>
        <dbReference type="Proteomes" id="UP001230504"/>
    </source>
</evidence>
<reference evidence="1" key="1">
    <citation type="submission" date="2021-06" db="EMBL/GenBank/DDBJ databases">
        <title>Comparative genomics, transcriptomics and evolutionary studies reveal genomic signatures of adaptation to plant cell wall in hemibiotrophic fungi.</title>
        <authorList>
            <consortium name="DOE Joint Genome Institute"/>
            <person name="Baroncelli R."/>
            <person name="Diaz J.F."/>
            <person name="Benocci T."/>
            <person name="Peng M."/>
            <person name="Battaglia E."/>
            <person name="Haridas S."/>
            <person name="Andreopoulos W."/>
            <person name="Labutti K."/>
            <person name="Pangilinan J."/>
            <person name="Floch G.L."/>
            <person name="Makela M.R."/>
            <person name="Henrissat B."/>
            <person name="Grigoriev I.V."/>
            <person name="Crouch J.A."/>
            <person name="De Vries R.P."/>
            <person name="Sukno S.A."/>
            <person name="Thon M.R."/>
        </authorList>
    </citation>
    <scope>NUCLEOTIDE SEQUENCE</scope>
    <source>
        <strain evidence="1">CBS 125086</strain>
    </source>
</reference>
<name>A0AAD8Q587_9PEZI</name>
<organism evidence="1 2">
    <name type="scientific">Colletotrichum navitas</name>
    <dbReference type="NCBI Taxonomy" id="681940"/>
    <lineage>
        <taxon>Eukaryota</taxon>
        <taxon>Fungi</taxon>
        <taxon>Dikarya</taxon>
        <taxon>Ascomycota</taxon>
        <taxon>Pezizomycotina</taxon>
        <taxon>Sordariomycetes</taxon>
        <taxon>Hypocreomycetidae</taxon>
        <taxon>Glomerellales</taxon>
        <taxon>Glomerellaceae</taxon>
        <taxon>Colletotrichum</taxon>
        <taxon>Colletotrichum graminicola species complex</taxon>
    </lineage>
</organism>
<accession>A0AAD8Q587</accession>
<dbReference type="AlphaFoldDB" id="A0AAD8Q587"/>
<dbReference type="Proteomes" id="UP001230504">
    <property type="component" value="Unassembled WGS sequence"/>
</dbReference>
<sequence>MAPVVNEIDVMIHRQASTVRVTIDSMMGKPSHGRNVDDEGKLFSLRRGKAIRGVSIKSGFEFFCRHTASCGRNVCLSGFLQRRKRRCIEECGRGPGSISFHESYDWTRPSGTTAAAHGAATLRWGGPGTWKKRTTVEIGTYLVGAYVCNGRSRAGEDCM</sequence>
<dbReference type="EMBL" id="JAHLJV010000013">
    <property type="protein sequence ID" value="KAK1596115.1"/>
    <property type="molecule type" value="Genomic_DNA"/>
</dbReference>
<dbReference type="RefSeq" id="XP_060417034.1">
    <property type="nucleotide sequence ID" value="XM_060565131.1"/>
</dbReference>
<keyword evidence="2" id="KW-1185">Reference proteome</keyword>
<comment type="caution">
    <text evidence="1">The sequence shown here is derived from an EMBL/GenBank/DDBJ whole genome shotgun (WGS) entry which is preliminary data.</text>
</comment>
<dbReference type="GeneID" id="85449371"/>
<evidence type="ECO:0000313" key="1">
    <source>
        <dbReference type="EMBL" id="KAK1596115.1"/>
    </source>
</evidence>
<gene>
    <name evidence="1" type="ORF">LY79DRAFT_80034</name>
</gene>